<name>A0A1B3ZCQ3_9SPHN</name>
<organism evidence="1 2">
    <name type="scientific">Sphingomonas panacis</name>
    <dbReference type="NCBI Taxonomy" id="1560345"/>
    <lineage>
        <taxon>Bacteria</taxon>
        <taxon>Pseudomonadati</taxon>
        <taxon>Pseudomonadota</taxon>
        <taxon>Alphaproteobacteria</taxon>
        <taxon>Sphingomonadales</taxon>
        <taxon>Sphingomonadaceae</taxon>
        <taxon>Sphingomonas</taxon>
    </lineage>
</organism>
<reference evidence="1 2" key="1">
    <citation type="submission" date="2016-01" db="EMBL/GenBank/DDBJ databases">
        <title>Complete genome and mega plasmid sequence of Sphingomonas panacis DCY99 elicits systemic resistance in rice to Xanthomonas oryzae.</title>
        <authorList>
            <person name="Kim Y.J."/>
            <person name="Yang D.C."/>
            <person name="Sing P."/>
        </authorList>
    </citation>
    <scope>NUCLEOTIDE SEQUENCE [LARGE SCALE GENOMIC DNA]</scope>
    <source>
        <strain evidence="1 2">DCY99</strain>
    </source>
</reference>
<dbReference type="EMBL" id="CP014168">
    <property type="protein sequence ID" value="AOH85200.1"/>
    <property type="molecule type" value="Genomic_DNA"/>
</dbReference>
<dbReference type="STRING" id="1560345.AWL63_15780"/>
<dbReference type="KEGG" id="span:AWL63_15780"/>
<evidence type="ECO:0000313" key="2">
    <source>
        <dbReference type="Proteomes" id="UP000094256"/>
    </source>
</evidence>
<dbReference type="InterPro" id="IPR029068">
    <property type="entry name" value="Glyas_Bleomycin-R_OHBP_Dase"/>
</dbReference>
<evidence type="ECO:0000313" key="1">
    <source>
        <dbReference type="EMBL" id="AOH85200.1"/>
    </source>
</evidence>
<protein>
    <recommendedName>
        <fullName evidence="3">VOC domain-containing protein</fullName>
    </recommendedName>
</protein>
<dbReference type="Gene3D" id="3.10.180.10">
    <property type="entry name" value="2,3-Dihydroxybiphenyl 1,2-Dioxygenase, domain 1"/>
    <property type="match status" value="1"/>
</dbReference>
<dbReference type="Proteomes" id="UP000094256">
    <property type="component" value="Chromosome"/>
</dbReference>
<gene>
    <name evidence="1" type="ORF">AWL63_15780</name>
</gene>
<proteinExistence type="predicted"/>
<sequence>MAELSNMVTNDTIRPETLSIHGPIISTNDLDAHVALFAAFGLEEVARSERSVEETRAIWGINSHESSEVTLATAGTPFGVRLVRFDPAGGDQIRDPSRGSDCDALKVIDFYAPDLPAARASIERAGFMFKPETADYDTPEGRYQEAHLWGPDGVVCALISGDPALFTDLATVRDRLVSEPQSISGPVQDAAATLAFFDRVLGLGVIHQYGLEDASFDAMVGSATQLRLRAWNVGTRKSAPYFGVIDYGLPAGSQQSLHAAARPPRRGLLGATVRVRDAGAVATAAGGTTVNVDVPGFGASVLATVQGSNGAWYQAIEQISG</sequence>
<accession>A0A1B3ZCQ3</accession>
<dbReference type="AlphaFoldDB" id="A0A1B3ZCQ3"/>
<dbReference type="SUPFAM" id="SSF54593">
    <property type="entry name" value="Glyoxalase/Bleomycin resistance protein/Dihydroxybiphenyl dioxygenase"/>
    <property type="match status" value="1"/>
</dbReference>
<keyword evidence="2" id="KW-1185">Reference proteome</keyword>
<evidence type="ECO:0008006" key="3">
    <source>
        <dbReference type="Google" id="ProtNLM"/>
    </source>
</evidence>